<dbReference type="InterPro" id="IPR011333">
    <property type="entry name" value="SKP1/BTB/POZ_sf"/>
</dbReference>
<dbReference type="VEuPathDB" id="FungiDB:PC9H_000713"/>
<evidence type="ECO:0000313" key="3">
    <source>
        <dbReference type="Proteomes" id="UP000623687"/>
    </source>
</evidence>
<protein>
    <recommendedName>
        <fullName evidence="4">BTB domain-containing protein</fullName>
    </recommendedName>
</protein>
<gene>
    <name evidence="2" type="ORF">PC9H_000713</name>
</gene>
<dbReference type="GeneID" id="59370554"/>
<keyword evidence="3" id="KW-1185">Reference proteome</keyword>
<feature type="compositionally biased region" description="Low complexity" evidence="1">
    <location>
        <begin position="7"/>
        <end position="22"/>
    </location>
</feature>
<name>A0A8H7A4P7_PLEOS</name>
<organism evidence="2 3">
    <name type="scientific">Pleurotus ostreatus</name>
    <name type="common">Oyster mushroom</name>
    <name type="synonym">White-rot fungus</name>
    <dbReference type="NCBI Taxonomy" id="5322"/>
    <lineage>
        <taxon>Eukaryota</taxon>
        <taxon>Fungi</taxon>
        <taxon>Dikarya</taxon>
        <taxon>Basidiomycota</taxon>
        <taxon>Agaricomycotina</taxon>
        <taxon>Agaricomycetes</taxon>
        <taxon>Agaricomycetidae</taxon>
        <taxon>Agaricales</taxon>
        <taxon>Pleurotineae</taxon>
        <taxon>Pleurotaceae</taxon>
        <taxon>Pleurotus</taxon>
    </lineage>
</organism>
<dbReference type="RefSeq" id="XP_036636213.1">
    <property type="nucleotide sequence ID" value="XM_036770368.1"/>
</dbReference>
<proteinExistence type="predicted"/>
<evidence type="ECO:0008006" key="4">
    <source>
        <dbReference type="Google" id="ProtNLM"/>
    </source>
</evidence>
<reference evidence="2" key="1">
    <citation type="submission" date="2019-07" db="EMBL/GenBank/DDBJ databases">
        <authorList>
            <person name="Palmer J.M."/>
        </authorList>
    </citation>
    <scope>NUCLEOTIDE SEQUENCE</scope>
    <source>
        <strain evidence="2">PC9</strain>
    </source>
</reference>
<dbReference type="PANTHER" id="PTHR47369">
    <property type="entry name" value="BTB/POZ DOMAIN-CONTAINING PROTEIN"/>
    <property type="match status" value="1"/>
</dbReference>
<dbReference type="EMBL" id="JACETU010000001">
    <property type="protein sequence ID" value="KAF7440369.1"/>
    <property type="molecule type" value="Genomic_DNA"/>
</dbReference>
<comment type="caution">
    <text evidence="2">The sequence shown here is derived from an EMBL/GenBank/DDBJ whole genome shotgun (WGS) entry which is preliminary data.</text>
</comment>
<evidence type="ECO:0000256" key="1">
    <source>
        <dbReference type="SAM" id="MobiDB-lite"/>
    </source>
</evidence>
<dbReference type="Proteomes" id="UP000623687">
    <property type="component" value="Unassembled WGS sequence"/>
</dbReference>
<feature type="region of interest" description="Disordered" evidence="1">
    <location>
        <begin position="1"/>
        <end position="31"/>
    </location>
</feature>
<dbReference type="Gene3D" id="3.30.710.10">
    <property type="entry name" value="Potassium Channel Kv1.1, Chain A"/>
    <property type="match status" value="1"/>
</dbReference>
<sequence length="343" mass="37347">MSTSPSTFGTLNGNGVTTNGATSHSATYPSINGSPASSSAYPLNGDSRPVYQNQFEGIVNHIYQSGFQTGNYADTHLHVYHSVYRLHAIILSRSPYLVHLMSTSPQTGGVRTIYVQVEQEPEITQEGFAIALGYLYSPISLNNIRPDNARAVLAAGCLLGGMEELCQYAYETCRQSLSVENIVHWIEFIGSLPPPSDGSTTPEPLPTTIFGAYADRLREDVFHFLVVTLPEVLDARGTSTSPPQSQTQQPQGPSGREVLLQIFSRVPFEIFKAAVESPTFQIGSDRARYEFAKEAVELRKHGVARGQGAEETVVLAFGGGNTNGSAVHVARKMRKRPLWKVNA</sequence>
<dbReference type="AlphaFoldDB" id="A0A8H7A4P7"/>
<dbReference type="OrthoDB" id="6359943at2759"/>
<dbReference type="PANTHER" id="PTHR47369:SF2">
    <property type="entry name" value="BTB_POZ DOMAIN-CONTAINING PROTEIN 2"/>
    <property type="match status" value="1"/>
</dbReference>
<dbReference type="SUPFAM" id="SSF54695">
    <property type="entry name" value="POZ domain"/>
    <property type="match status" value="1"/>
</dbReference>
<evidence type="ECO:0000313" key="2">
    <source>
        <dbReference type="EMBL" id="KAF7440369.1"/>
    </source>
</evidence>
<accession>A0A8H7A4P7</accession>